<dbReference type="AlphaFoldDB" id="A0A972K2F9"/>
<dbReference type="RefSeq" id="WP_171652024.1">
    <property type="nucleotide sequence ID" value="NZ_WHOD01000050.1"/>
</dbReference>
<gene>
    <name evidence="1" type="ORF">GC093_11360</name>
</gene>
<evidence type="ECO:0000313" key="1">
    <source>
        <dbReference type="EMBL" id="NOU93817.1"/>
    </source>
</evidence>
<dbReference type="Proteomes" id="UP000641588">
    <property type="component" value="Unassembled WGS sequence"/>
</dbReference>
<accession>A0A972K2F9</accession>
<reference evidence="1" key="1">
    <citation type="submission" date="2019-10" db="EMBL/GenBank/DDBJ databases">
        <title>Description of Paenibacillus glebae sp. nov.</title>
        <authorList>
            <person name="Carlier A."/>
            <person name="Qi S."/>
        </authorList>
    </citation>
    <scope>NUCLEOTIDE SEQUENCE</scope>
    <source>
        <strain evidence="1">LMG 31456</strain>
    </source>
</reference>
<evidence type="ECO:0000313" key="2">
    <source>
        <dbReference type="Proteomes" id="UP000641588"/>
    </source>
</evidence>
<sequence>MIQYGSDDHSDLIFQRLHASIEPRDSQWVDVELSFELSPESVMPTDLLDLTALLVCTHSGEIFQIVPQDEGRDCEYQFTETEKVQLRQYYETQVKPKLLQVVSAEV</sequence>
<protein>
    <submittedName>
        <fullName evidence="1">Uncharacterized protein</fullName>
    </submittedName>
</protein>
<organism evidence="1 2">
    <name type="scientific">Paenibacillus foliorum</name>
    <dbReference type="NCBI Taxonomy" id="2654974"/>
    <lineage>
        <taxon>Bacteria</taxon>
        <taxon>Bacillati</taxon>
        <taxon>Bacillota</taxon>
        <taxon>Bacilli</taxon>
        <taxon>Bacillales</taxon>
        <taxon>Paenibacillaceae</taxon>
        <taxon>Paenibacillus</taxon>
    </lineage>
</organism>
<keyword evidence="2" id="KW-1185">Reference proteome</keyword>
<proteinExistence type="predicted"/>
<name>A0A972K2F9_9BACL</name>
<comment type="caution">
    <text evidence="1">The sequence shown here is derived from an EMBL/GenBank/DDBJ whole genome shotgun (WGS) entry which is preliminary data.</text>
</comment>
<dbReference type="EMBL" id="WHOD01000050">
    <property type="protein sequence ID" value="NOU93817.1"/>
    <property type="molecule type" value="Genomic_DNA"/>
</dbReference>